<evidence type="ECO:0000313" key="1">
    <source>
        <dbReference type="EMBL" id="ANI17959.1"/>
    </source>
</evidence>
<dbReference type="AlphaFoldDB" id="A0A1A9KKF8"/>
<dbReference type="RefSeq" id="WP_064584778.1">
    <property type="nucleotide sequence ID" value="NZ_CP015878.1"/>
</dbReference>
<reference evidence="1 2" key="1">
    <citation type="submission" date="2016-05" db="EMBL/GenBank/DDBJ databases">
        <title>Genome Sequence of Pseudomonas citronellolis Strain SJTE-3, an Estrogens and Persistent Organic Pollutants degradation strain.</title>
        <authorList>
            <person name="Liang R."/>
        </authorList>
    </citation>
    <scope>NUCLEOTIDE SEQUENCE [LARGE SCALE GENOMIC DNA]</scope>
    <source>
        <strain evidence="1 2">SJTE-3</strain>
    </source>
</reference>
<gene>
    <name evidence="1" type="ORF">A9C11_29940</name>
</gene>
<proteinExistence type="predicted"/>
<name>A0A1A9KKF8_9PSED</name>
<organism evidence="1 2">
    <name type="scientific">Pseudomonas citronellolis</name>
    <dbReference type="NCBI Taxonomy" id="53408"/>
    <lineage>
        <taxon>Bacteria</taxon>
        <taxon>Pseudomonadati</taxon>
        <taxon>Pseudomonadota</taxon>
        <taxon>Gammaproteobacteria</taxon>
        <taxon>Pseudomonadales</taxon>
        <taxon>Pseudomonadaceae</taxon>
        <taxon>Pseudomonas</taxon>
    </lineage>
</organism>
<sequence>MREVIQLADGVGNNLTCAGLALETLADLLGADGSEHHLNYQQITGLANAVAVLGVYIKGAGYDLCTAAELAQKGGEQ</sequence>
<dbReference type="EMBL" id="CP015878">
    <property type="protein sequence ID" value="ANI17959.1"/>
    <property type="molecule type" value="Genomic_DNA"/>
</dbReference>
<dbReference type="Proteomes" id="UP000077748">
    <property type="component" value="Chromosome"/>
</dbReference>
<accession>A0A1A9KKF8</accession>
<protein>
    <submittedName>
        <fullName evidence="1">Uncharacterized protein</fullName>
    </submittedName>
</protein>
<evidence type="ECO:0000313" key="2">
    <source>
        <dbReference type="Proteomes" id="UP000077748"/>
    </source>
</evidence>